<dbReference type="InterPro" id="IPR028098">
    <property type="entry name" value="Glyco_trans_4-like_N"/>
</dbReference>
<dbReference type="Proteomes" id="UP000285768">
    <property type="component" value="Chromosome"/>
</dbReference>
<dbReference type="RefSeq" id="WP_017882840.1">
    <property type="nucleotide sequence ID" value="NZ_CP035037.1"/>
</dbReference>
<evidence type="ECO:0000313" key="6">
    <source>
        <dbReference type="Proteomes" id="UP000285768"/>
    </source>
</evidence>
<evidence type="ECO:0000259" key="4">
    <source>
        <dbReference type="Pfam" id="PF13579"/>
    </source>
</evidence>
<evidence type="ECO:0000313" key="5">
    <source>
        <dbReference type="EMBL" id="QAB16949.1"/>
    </source>
</evidence>
<reference evidence="5 6" key="1">
    <citation type="submission" date="2019-01" db="EMBL/GenBank/DDBJ databases">
        <title>Leucobacter muris sp. nov. isolated from the nose of a laboratory mouse.</title>
        <authorList>
            <person name="Benga L."/>
            <person name="Sproeer C."/>
            <person name="Schumann P."/>
            <person name="Verbarg S."/>
            <person name="Bunk B."/>
            <person name="Engelhardt E."/>
            <person name="Benten P.M."/>
            <person name="Sager M."/>
        </authorList>
    </citation>
    <scope>NUCLEOTIDE SEQUENCE [LARGE SCALE GENOMIC DNA]</scope>
    <source>
        <strain evidence="5 6">DSM 101948</strain>
    </source>
</reference>
<accession>A0ABX5QD17</accession>
<dbReference type="InterPro" id="IPR001296">
    <property type="entry name" value="Glyco_trans_1"/>
</dbReference>
<evidence type="ECO:0000256" key="2">
    <source>
        <dbReference type="ARBA" id="ARBA00022679"/>
    </source>
</evidence>
<feature type="domain" description="Glycosyltransferase subfamily 4-like N-terminal" evidence="4">
    <location>
        <begin position="21"/>
        <end position="151"/>
    </location>
</feature>
<sequence length="344" mass="37016">MGRRIGFARWRSDVASGGNRYDDEISGELRGLGIELREHPVTGAWPVAGPGDRERFATLLEAEQRWLVDNIVAAAAPEAIAAATGAGRAVVVLMHYFPSDDLSLPSRDRAALAASEERAVRAASAVVATSAWTAREVARRYGRHDALVAVPGVDAADPAAGSERDGRAPALLWLARVTETKDPLALVDALAQLRELPWTARLVGPHTAHSDLSRELRRRIAAAGLADRLEITGPRTGAHLEQIWQRTDLLVHTARSEAYGMVVSEALARGIPSIVPLGTGAIEAQQGAGSAFPPGDAERLSQELRGWLADPELRRRWRDLTAELRPRLPTWTAAARVIAGAFPP</sequence>
<organism evidence="5 6">
    <name type="scientific">Leucobacter muris</name>
    <dbReference type="NCBI Taxonomy" id="1935379"/>
    <lineage>
        <taxon>Bacteria</taxon>
        <taxon>Bacillati</taxon>
        <taxon>Actinomycetota</taxon>
        <taxon>Actinomycetes</taxon>
        <taxon>Micrococcales</taxon>
        <taxon>Microbacteriaceae</taxon>
        <taxon>Leucobacter</taxon>
    </lineage>
</organism>
<dbReference type="PANTHER" id="PTHR12526">
    <property type="entry name" value="GLYCOSYLTRANSFERASE"/>
    <property type="match status" value="1"/>
</dbReference>
<keyword evidence="6" id="KW-1185">Reference proteome</keyword>
<keyword evidence="2" id="KW-0808">Transferase</keyword>
<dbReference type="Gene3D" id="3.40.50.2000">
    <property type="entry name" value="Glycogen Phosphorylase B"/>
    <property type="match status" value="2"/>
</dbReference>
<dbReference type="Pfam" id="PF13579">
    <property type="entry name" value="Glyco_trans_4_4"/>
    <property type="match status" value="1"/>
</dbReference>
<evidence type="ECO:0000256" key="1">
    <source>
        <dbReference type="ARBA" id="ARBA00022676"/>
    </source>
</evidence>
<dbReference type="EMBL" id="CP035037">
    <property type="protein sequence ID" value="QAB16949.1"/>
    <property type="molecule type" value="Genomic_DNA"/>
</dbReference>
<feature type="domain" description="Glycosyl transferase family 1" evidence="3">
    <location>
        <begin position="164"/>
        <end position="318"/>
    </location>
</feature>
<evidence type="ECO:0000259" key="3">
    <source>
        <dbReference type="Pfam" id="PF00534"/>
    </source>
</evidence>
<dbReference type="Pfam" id="PF00534">
    <property type="entry name" value="Glycos_transf_1"/>
    <property type="match status" value="1"/>
</dbReference>
<dbReference type="SUPFAM" id="SSF53756">
    <property type="entry name" value="UDP-Glycosyltransferase/glycogen phosphorylase"/>
    <property type="match status" value="1"/>
</dbReference>
<proteinExistence type="predicted"/>
<protein>
    <submittedName>
        <fullName evidence="5">Glycosyltransferase family 1 protein</fullName>
    </submittedName>
</protein>
<dbReference type="CDD" id="cd03801">
    <property type="entry name" value="GT4_PimA-like"/>
    <property type="match status" value="1"/>
</dbReference>
<dbReference type="PANTHER" id="PTHR12526:SF637">
    <property type="entry name" value="GLYCOSYLTRANSFERASE EPSF-RELATED"/>
    <property type="match status" value="1"/>
</dbReference>
<keyword evidence="1" id="KW-0328">Glycosyltransferase</keyword>
<gene>
    <name evidence="5" type="ORF">Leucomu_02545</name>
</gene>
<name>A0ABX5QD17_9MICO</name>